<dbReference type="EMBL" id="HBIW01021222">
    <property type="protein sequence ID" value="CAE0702857.1"/>
    <property type="molecule type" value="Transcribed_RNA"/>
</dbReference>
<proteinExistence type="predicted"/>
<evidence type="ECO:0000313" key="5">
    <source>
        <dbReference type="Proteomes" id="UP000789595"/>
    </source>
</evidence>
<dbReference type="EMBL" id="CAKKNE010000004">
    <property type="protein sequence ID" value="CAH0373563.1"/>
    <property type="molecule type" value="Genomic_DNA"/>
</dbReference>
<organism evidence="3">
    <name type="scientific">Pelagomonas calceolata</name>
    <dbReference type="NCBI Taxonomy" id="35677"/>
    <lineage>
        <taxon>Eukaryota</taxon>
        <taxon>Sar</taxon>
        <taxon>Stramenopiles</taxon>
        <taxon>Ochrophyta</taxon>
        <taxon>Pelagophyceae</taxon>
        <taxon>Pelagomonadales</taxon>
        <taxon>Pelagomonadaceae</taxon>
        <taxon>Pelagomonas</taxon>
    </lineage>
</organism>
<feature type="domain" description="DUF6787" evidence="2">
    <location>
        <begin position="54"/>
        <end position="130"/>
    </location>
</feature>
<reference evidence="4" key="2">
    <citation type="submission" date="2021-11" db="EMBL/GenBank/DDBJ databases">
        <authorList>
            <consortium name="Genoscope - CEA"/>
            <person name="William W."/>
        </authorList>
    </citation>
    <scope>NUCLEOTIDE SEQUENCE</scope>
</reference>
<accession>A0A7S4A420</accession>
<evidence type="ECO:0000259" key="2">
    <source>
        <dbReference type="Pfam" id="PF20584"/>
    </source>
</evidence>
<dbReference type="Pfam" id="PF20584">
    <property type="entry name" value="DUF6787"/>
    <property type="match status" value="1"/>
</dbReference>
<dbReference type="InterPro" id="IPR046714">
    <property type="entry name" value="DUF6787"/>
</dbReference>
<keyword evidence="5" id="KW-1185">Reference proteome</keyword>
<keyword evidence="1" id="KW-0812">Transmembrane</keyword>
<evidence type="ECO:0000313" key="3">
    <source>
        <dbReference type="EMBL" id="CAE0702857.1"/>
    </source>
</evidence>
<dbReference type="Proteomes" id="UP000789595">
    <property type="component" value="Unassembled WGS sequence"/>
</dbReference>
<keyword evidence="1" id="KW-0472">Membrane</keyword>
<evidence type="ECO:0000256" key="1">
    <source>
        <dbReference type="SAM" id="Phobius"/>
    </source>
</evidence>
<dbReference type="OrthoDB" id="270912at2759"/>
<keyword evidence="1" id="KW-1133">Transmembrane helix</keyword>
<name>A0A7S4A420_9STRA</name>
<feature type="transmembrane region" description="Helical" evidence="1">
    <location>
        <begin position="88"/>
        <end position="111"/>
    </location>
</feature>
<dbReference type="AlphaFoldDB" id="A0A7S4A420"/>
<gene>
    <name evidence="3" type="ORF">PCAL00307_LOCUS18302</name>
    <name evidence="4" type="ORF">PECAL_4P07710</name>
</gene>
<feature type="transmembrane region" description="Helical" evidence="1">
    <location>
        <begin position="48"/>
        <end position="68"/>
    </location>
</feature>
<reference evidence="3" key="1">
    <citation type="submission" date="2021-01" db="EMBL/GenBank/DDBJ databases">
        <authorList>
            <person name="Corre E."/>
            <person name="Pelletier E."/>
            <person name="Niang G."/>
            <person name="Scheremetjew M."/>
            <person name="Finn R."/>
            <person name="Kale V."/>
            <person name="Holt S."/>
            <person name="Cochrane G."/>
            <person name="Meng A."/>
            <person name="Brown T."/>
            <person name="Cohen L."/>
        </authorList>
    </citation>
    <scope>NUCLEOTIDE SEQUENCE</scope>
    <source>
        <strain evidence="3">CCMP1756</strain>
    </source>
</reference>
<evidence type="ECO:0000313" key="4">
    <source>
        <dbReference type="EMBL" id="CAH0373563.1"/>
    </source>
</evidence>
<protein>
    <recommendedName>
        <fullName evidence="2">DUF6787 domain-containing protein</fullName>
    </recommendedName>
</protein>
<sequence length="171" mass="19033">MLSAMYATTALRTTLMRRSYSAAAATNHWQRFWAWTLQQRPSWKEDKVEAAVAFTVFGVTGSTSVAVVRPTLKHVTGIEGSLREGPNSYRVTSILAVSPIYATLLVTFGTLAGRHRFFANMAQKIFGRFLPSFFMNRISATFAYCVPGSRVAAARPAYLVPNLLLRVPPRR</sequence>